<evidence type="ECO:0000313" key="2">
    <source>
        <dbReference type="Proteomes" id="UP000765509"/>
    </source>
</evidence>
<protein>
    <submittedName>
        <fullName evidence="1">Uncharacterized protein</fullName>
    </submittedName>
</protein>
<dbReference type="OrthoDB" id="3257332at2759"/>
<accession>A0A9Q3EPX6</accession>
<reference evidence="1" key="1">
    <citation type="submission" date="2021-03" db="EMBL/GenBank/DDBJ databases">
        <title>Draft genome sequence of rust myrtle Austropuccinia psidii MF-1, a brazilian biotype.</title>
        <authorList>
            <person name="Quecine M.C."/>
            <person name="Pachon D.M.R."/>
            <person name="Bonatelli M.L."/>
            <person name="Correr F.H."/>
            <person name="Franceschini L.M."/>
            <person name="Leite T.F."/>
            <person name="Margarido G.R.A."/>
            <person name="Almeida C.A."/>
            <person name="Ferrarezi J.A."/>
            <person name="Labate C.A."/>
        </authorList>
    </citation>
    <scope>NUCLEOTIDE SEQUENCE</scope>
    <source>
        <strain evidence="1">MF-1</strain>
    </source>
</reference>
<name>A0A9Q3EPX6_9BASI</name>
<comment type="caution">
    <text evidence="1">The sequence shown here is derived from an EMBL/GenBank/DDBJ whole genome shotgun (WGS) entry which is preliminary data.</text>
</comment>
<evidence type="ECO:0000313" key="1">
    <source>
        <dbReference type="EMBL" id="MBW0527250.1"/>
    </source>
</evidence>
<gene>
    <name evidence="1" type="ORF">O181_066965</name>
</gene>
<sequence length="209" mass="23385">MPHREAASPPSAPLRSFIGCLNHWIQQHPILACNLPTSPDLLHRQTMCTAPLNILSTNLGGHASTAAMQATGKPTAHTPRGSQPPIQDPHCLGHLIQYAKGRLSVNLSPFMAFTTSGNMCHNSSASWNHPKALQKDNAWEFASTTFTSALTRLRMVFFPSLHYLPQENGKEERLNWMLGDMARAMMVQIGMPERFWKFEYSSMEFLVKI</sequence>
<dbReference type="GO" id="GO:0003676">
    <property type="term" value="F:nucleic acid binding"/>
    <property type="evidence" value="ECO:0007669"/>
    <property type="project" value="InterPro"/>
</dbReference>
<dbReference type="SUPFAM" id="SSF53098">
    <property type="entry name" value="Ribonuclease H-like"/>
    <property type="match status" value="1"/>
</dbReference>
<organism evidence="1 2">
    <name type="scientific">Austropuccinia psidii MF-1</name>
    <dbReference type="NCBI Taxonomy" id="1389203"/>
    <lineage>
        <taxon>Eukaryota</taxon>
        <taxon>Fungi</taxon>
        <taxon>Dikarya</taxon>
        <taxon>Basidiomycota</taxon>
        <taxon>Pucciniomycotina</taxon>
        <taxon>Pucciniomycetes</taxon>
        <taxon>Pucciniales</taxon>
        <taxon>Sphaerophragmiaceae</taxon>
        <taxon>Austropuccinia</taxon>
    </lineage>
</organism>
<dbReference type="Gene3D" id="3.30.420.10">
    <property type="entry name" value="Ribonuclease H-like superfamily/Ribonuclease H"/>
    <property type="match status" value="1"/>
</dbReference>
<dbReference type="AlphaFoldDB" id="A0A9Q3EPX6"/>
<dbReference type="InterPro" id="IPR012337">
    <property type="entry name" value="RNaseH-like_sf"/>
</dbReference>
<dbReference type="EMBL" id="AVOT02033362">
    <property type="protein sequence ID" value="MBW0527250.1"/>
    <property type="molecule type" value="Genomic_DNA"/>
</dbReference>
<dbReference type="InterPro" id="IPR036397">
    <property type="entry name" value="RNaseH_sf"/>
</dbReference>
<dbReference type="Proteomes" id="UP000765509">
    <property type="component" value="Unassembled WGS sequence"/>
</dbReference>
<keyword evidence="2" id="KW-1185">Reference proteome</keyword>
<proteinExistence type="predicted"/>